<evidence type="ECO:0000313" key="2">
    <source>
        <dbReference type="EMBL" id="KAJ3552840.1"/>
    </source>
</evidence>
<dbReference type="VEuPathDB" id="FungiDB:F4678DRAFT_298604"/>
<evidence type="ECO:0000313" key="3">
    <source>
        <dbReference type="Proteomes" id="UP001148614"/>
    </source>
</evidence>
<protein>
    <submittedName>
        <fullName evidence="2">Uncharacterized protein</fullName>
    </submittedName>
</protein>
<name>A0A9W8N3G1_9PEZI</name>
<feature type="compositionally biased region" description="Low complexity" evidence="1">
    <location>
        <begin position="606"/>
        <end position="624"/>
    </location>
</feature>
<keyword evidence="3" id="KW-1185">Reference proteome</keyword>
<dbReference type="AlphaFoldDB" id="A0A9W8N3G1"/>
<feature type="compositionally biased region" description="Polar residues" evidence="1">
    <location>
        <begin position="154"/>
        <end position="168"/>
    </location>
</feature>
<dbReference type="Proteomes" id="UP001148614">
    <property type="component" value="Unassembled WGS sequence"/>
</dbReference>
<comment type="caution">
    <text evidence="2">The sequence shown here is derived from an EMBL/GenBank/DDBJ whole genome shotgun (WGS) entry which is preliminary data.</text>
</comment>
<feature type="region of interest" description="Disordered" evidence="1">
    <location>
        <begin position="154"/>
        <end position="179"/>
    </location>
</feature>
<evidence type="ECO:0000256" key="1">
    <source>
        <dbReference type="SAM" id="MobiDB-lite"/>
    </source>
</evidence>
<gene>
    <name evidence="2" type="ORF">NPX13_g11021</name>
</gene>
<reference evidence="2" key="1">
    <citation type="submission" date="2022-07" db="EMBL/GenBank/DDBJ databases">
        <title>Genome Sequence of Xylaria arbuscula.</title>
        <authorList>
            <person name="Buettner E."/>
        </authorList>
    </citation>
    <scope>NUCLEOTIDE SEQUENCE</scope>
    <source>
        <strain evidence="2">VT107</strain>
    </source>
</reference>
<feature type="compositionally biased region" description="Polar residues" evidence="1">
    <location>
        <begin position="577"/>
        <end position="588"/>
    </location>
</feature>
<feature type="region of interest" description="Disordered" evidence="1">
    <location>
        <begin position="577"/>
        <end position="636"/>
    </location>
</feature>
<accession>A0A9W8N3G1</accession>
<organism evidence="2 3">
    <name type="scientific">Xylaria arbuscula</name>
    <dbReference type="NCBI Taxonomy" id="114810"/>
    <lineage>
        <taxon>Eukaryota</taxon>
        <taxon>Fungi</taxon>
        <taxon>Dikarya</taxon>
        <taxon>Ascomycota</taxon>
        <taxon>Pezizomycotina</taxon>
        <taxon>Sordariomycetes</taxon>
        <taxon>Xylariomycetidae</taxon>
        <taxon>Xylariales</taxon>
        <taxon>Xylariaceae</taxon>
        <taxon>Xylaria</taxon>
    </lineage>
</organism>
<sequence>MDSSSATPDLISGYKSSSRSTSPPPRYAHPTASSIAHSVSALPNPHPIATDSRHVTQLWREVMSYAKATASSKNKYPKNGASNVTSSQATSTRVPKVGDANFQEHVLGGLYGVYIKRHNDEPPTTVNSFYAHLNLSQLGLPDSREKRIAHYIGSSDQEASTTQDASPSQEPPAIPVHGKLTMWRDPTNELLTDLQRAYQYMQESKLYEAEYQLCSVNHVFLDAEHRRWPNSFRFSNQCLLPVRALQLPQKPKKGDSTWKAPPCLSRSILPLALYEWDIKPDCQYYISLRAFPKRSRMRLSTYIYVIHENRGCSAYLSIEFKKDNEPDEKARSQVAVASALALYNRWVLKDKAIKYDGRRWDENDKSQMRHFSITALGNHWEIRETTPTSFDKWTGCTMRSLQRGQVNIEDHAYEILSALNDIHAWGLMVHGRSVVADFERVDTAKGVKTLKLFIELRSSLKRCVPALVMISMDEDHPGSLVDALTDALIGAANNLHFSKGSDVIVLFRHSAIDNYQLFTPSPSREAYNLVFTQLLHHQQYRQQYYQKELAFKQTKKALPRHKLPGFQDHQQLSQVPNTAWHNAPSPTSHPADLSTRPSIHAQDDQSTSASTATLTGLTASPGTANATRHAFSPSPSSLPALRLLPAVLLLCRERE</sequence>
<proteinExistence type="predicted"/>
<dbReference type="EMBL" id="JANPWZ010003400">
    <property type="protein sequence ID" value="KAJ3552840.1"/>
    <property type="molecule type" value="Genomic_DNA"/>
</dbReference>
<feature type="region of interest" description="Disordered" evidence="1">
    <location>
        <begin position="70"/>
        <end position="92"/>
    </location>
</feature>
<feature type="region of interest" description="Disordered" evidence="1">
    <location>
        <begin position="1"/>
        <end position="33"/>
    </location>
</feature>